<protein>
    <recommendedName>
        <fullName evidence="3">Integrase zinc-binding domain-containing protein</fullName>
    </recommendedName>
</protein>
<evidence type="ECO:0000313" key="1">
    <source>
        <dbReference type="EMBL" id="KAJ3742931.1"/>
    </source>
</evidence>
<reference evidence="1 2" key="1">
    <citation type="journal article" date="2023" name="Proc. Natl. Acad. Sci. U.S.A.">
        <title>A global phylogenomic analysis of the shiitake genus Lentinula.</title>
        <authorList>
            <person name="Sierra-Patev S."/>
            <person name="Min B."/>
            <person name="Naranjo-Ortiz M."/>
            <person name="Looney B."/>
            <person name="Konkel Z."/>
            <person name="Slot J.C."/>
            <person name="Sakamoto Y."/>
            <person name="Steenwyk J.L."/>
            <person name="Rokas A."/>
            <person name="Carro J."/>
            <person name="Camarero S."/>
            <person name="Ferreira P."/>
            <person name="Molpeceres G."/>
            <person name="Ruiz-Duenas F.J."/>
            <person name="Serrano A."/>
            <person name="Henrissat B."/>
            <person name="Drula E."/>
            <person name="Hughes K.W."/>
            <person name="Mata J.L."/>
            <person name="Ishikawa N.K."/>
            <person name="Vargas-Isla R."/>
            <person name="Ushijima S."/>
            <person name="Smith C.A."/>
            <person name="Donoghue J."/>
            <person name="Ahrendt S."/>
            <person name="Andreopoulos W."/>
            <person name="He G."/>
            <person name="LaButti K."/>
            <person name="Lipzen A."/>
            <person name="Ng V."/>
            <person name="Riley R."/>
            <person name="Sandor L."/>
            <person name="Barry K."/>
            <person name="Martinez A.T."/>
            <person name="Xiao Y."/>
            <person name="Gibbons J.G."/>
            <person name="Terashima K."/>
            <person name="Grigoriev I.V."/>
            <person name="Hibbett D."/>
        </authorList>
    </citation>
    <scope>NUCLEOTIDE SEQUENCE [LARGE SCALE GENOMIC DNA]</scope>
    <source>
        <strain evidence="1 2">TFB7810</strain>
    </source>
</reference>
<organism evidence="1 2">
    <name type="scientific">Lentinula detonsa</name>
    <dbReference type="NCBI Taxonomy" id="2804962"/>
    <lineage>
        <taxon>Eukaryota</taxon>
        <taxon>Fungi</taxon>
        <taxon>Dikarya</taxon>
        <taxon>Basidiomycota</taxon>
        <taxon>Agaricomycotina</taxon>
        <taxon>Agaricomycetes</taxon>
        <taxon>Agaricomycetidae</taxon>
        <taxon>Agaricales</taxon>
        <taxon>Marasmiineae</taxon>
        <taxon>Omphalotaceae</taxon>
        <taxon>Lentinula</taxon>
    </lineage>
</organism>
<name>A0A9W8TW34_9AGAR</name>
<accession>A0A9W8TW34</accession>
<comment type="caution">
    <text evidence="1">The sequence shown here is derived from an EMBL/GenBank/DDBJ whole genome shotgun (WGS) entry which is preliminary data.</text>
</comment>
<dbReference type="AlphaFoldDB" id="A0A9W8TW34"/>
<proteinExistence type="predicted"/>
<evidence type="ECO:0000313" key="2">
    <source>
        <dbReference type="Proteomes" id="UP001142393"/>
    </source>
</evidence>
<dbReference type="Proteomes" id="UP001142393">
    <property type="component" value="Unassembled WGS sequence"/>
</dbReference>
<sequence length="338" mass="36997">MAPSSCVRLSSQELAQLQSSVKTLEFPSRQNFDTVQAQFAAQASENNHKSFLPKRNYEYIMFCLGTSELKALIVANFELAPKDALLEGKGDLFLPADSASRVLIWKGRVVVPQNLLYDAVQYSHRASNHGDSLRTLAVVRKYYAFVPSLLVQGFVDACPTCAARRGTKEYAFNNITDSTSDTGNAISFSNSFDLLAISDSQNDELSTLSTSSPFIFPGHTLEGTESIDAENLPAPPPLFSRLSTASGGLHDGLPQSLPMSREVSLFKGIPNGWQYFTDYDVAHQDFVDQKAKVMSQQLKPLVHQKRPRIPSIAPLSSTNFNAVGTGRAGSYEGNTQTE</sequence>
<dbReference type="EMBL" id="JANVFU010000009">
    <property type="protein sequence ID" value="KAJ3742931.1"/>
    <property type="molecule type" value="Genomic_DNA"/>
</dbReference>
<gene>
    <name evidence="1" type="ORF">DFH05DRAFT_1621017</name>
</gene>
<keyword evidence="2" id="KW-1185">Reference proteome</keyword>
<evidence type="ECO:0008006" key="3">
    <source>
        <dbReference type="Google" id="ProtNLM"/>
    </source>
</evidence>